<keyword evidence="5" id="KW-1185">Reference proteome</keyword>
<dbReference type="CDD" id="cd04301">
    <property type="entry name" value="NAT_SF"/>
    <property type="match status" value="1"/>
</dbReference>
<dbReference type="AlphaFoldDB" id="A0A1M6LB98"/>
<dbReference type="Gene3D" id="3.40.630.30">
    <property type="match status" value="1"/>
</dbReference>
<evidence type="ECO:0000313" key="5">
    <source>
        <dbReference type="Proteomes" id="UP000184052"/>
    </source>
</evidence>
<evidence type="ECO:0000313" key="4">
    <source>
        <dbReference type="EMBL" id="SHJ68487.1"/>
    </source>
</evidence>
<dbReference type="PANTHER" id="PTHR43420">
    <property type="entry name" value="ACETYLTRANSFERASE"/>
    <property type="match status" value="1"/>
</dbReference>
<dbReference type="GO" id="GO:0016747">
    <property type="term" value="F:acyltransferase activity, transferring groups other than amino-acyl groups"/>
    <property type="evidence" value="ECO:0007669"/>
    <property type="project" value="InterPro"/>
</dbReference>
<keyword evidence="2" id="KW-0012">Acyltransferase</keyword>
<dbReference type="SUPFAM" id="SSF55729">
    <property type="entry name" value="Acyl-CoA N-acyltransferases (Nat)"/>
    <property type="match status" value="1"/>
</dbReference>
<protein>
    <submittedName>
        <fullName evidence="4">Acetyltransferase (GNAT) family protein</fullName>
    </submittedName>
</protein>
<dbReference type="STRING" id="1121476.SAMN02745751_03125"/>
<dbReference type="InterPro" id="IPR050680">
    <property type="entry name" value="YpeA/RimI_acetyltransf"/>
</dbReference>
<dbReference type="RefSeq" id="WP_073050503.1">
    <property type="nucleotide sequence ID" value="NZ_FQZL01000031.1"/>
</dbReference>
<evidence type="ECO:0000256" key="2">
    <source>
        <dbReference type="ARBA" id="ARBA00023315"/>
    </source>
</evidence>
<evidence type="ECO:0000259" key="3">
    <source>
        <dbReference type="PROSITE" id="PS51186"/>
    </source>
</evidence>
<dbReference type="InterPro" id="IPR016181">
    <property type="entry name" value="Acyl_CoA_acyltransferase"/>
</dbReference>
<evidence type="ECO:0000256" key="1">
    <source>
        <dbReference type="ARBA" id="ARBA00022679"/>
    </source>
</evidence>
<gene>
    <name evidence="4" type="ORF">SAMN02745751_03125</name>
</gene>
<name>A0A1M6LB98_9FIRM</name>
<organism evidence="4 5">
    <name type="scientific">Dethiosulfatibacter aminovorans DSM 17477</name>
    <dbReference type="NCBI Taxonomy" id="1121476"/>
    <lineage>
        <taxon>Bacteria</taxon>
        <taxon>Bacillati</taxon>
        <taxon>Bacillota</taxon>
        <taxon>Tissierellia</taxon>
        <taxon>Dethiosulfatibacter</taxon>
    </lineage>
</organism>
<sequence length="291" mass="32720">MIVSFSSLDERLKEEALNFILSHSTSLYYGDIEDRKKYLTGGTFEKGENLKFYYENSKFIGSIGIVTSEISLKKEGYITEINVSDKSLKVFGYLLEDAVSVCKNAGAAIITLGLKPHNFFLADSVMESNFIRSYSFIKLVHNRSIEYEYDNLVALNKENAPAFAEIMTSSFLNTPNGGSLSVKEAYELLDDHDNNKYGLLDTQCGYVGVYELRITGKKGWIDSIGIKPSCQHKGYGKMLLNQTMGYLYSLGVEAIEMMVADSNTIAYELYLKTGFEEKEVLSTWYKLSVNS</sequence>
<feature type="domain" description="N-acetyltransferase" evidence="3">
    <location>
        <begin position="150"/>
        <end position="291"/>
    </location>
</feature>
<accession>A0A1M6LB98</accession>
<reference evidence="4 5" key="1">
    <citation type="submission" date="2016-11" db="EMBL/GenBank/DDBJ databases">
        <authorList>
            <person name="Jaros S."/>
            <person name="Januszkiewicz K."/>
            <person name="Wedrychowicz H."/>
        </authorList>
    </citation>
    <scope>NUCLEOTIDE SEQUENCE [LARGE SCALE GENOMIC DNA]</scope>
    <source>
        <strain evidence="4 5">DSM 17477</strain>
    </source>
</reference>
<dbReference type="Pfam" id="PF00583">
    <property type="entry name" value="Acetyltransf_1"/>
    <property type="match status" value="1"/>
</dbReference>
<dbReference type="EMBL" id="FQZL01000031">
    <property type="protein sequence ID" value="SHJ68487.1"/>
    <property type="molecule type" value="Genomic_DNA"/>
</dbReference>
<dbReference type="Proteomes" id="UP000184052">
    <property type="component" value="Unassembled WGS sequence"/>
</dbReference>
<dbReference type="PROSITE" id="PS51186">
    <property type="entry name" value="GNAT"/>
    <property type="match status" value="1"/>
</dbReference>
<dbReference type="PANTHER" id="PTHR43420:SF12">
    <property type="entry name" value="N-ACETYLTRANSFERASE DOMAIN-CONTAINING PROTEIN"/>
    <property type="match status" value="1"/>
</dbReference>
<dbReference type="InterPro" id="IPR000182">
    <property type="entry name" value="GNAT_dom"/>
</dbReference>
<keyword evidence="1 4" id="KW-0808">Transferase</keyword>
<proteinExistence type="predicted"/>